<reference evidence="2" key="1">
    <citation type="submission" date="2012-08" db="EMBL/GenBank/DDBJ databases">
        <title>The Genome Sequence of Wuchereria bancrofti.</title>
        <authorList>
            <person name="Nutman T.B."/>
            <person name="Fink D.L."/>
            <person name="Russ C."/>
            <person name="Young S."/>
            <person name="Zeng Q."/>
            <person name="Koehrsen M."/>
            <person name="Alvarado L."/>
            <person name="Berlin A."/>
            <person name="Chapman S.B."/>
            <person name="Chen Z."/>
            <person name="Freedman E."/>
            <person name="Gellesch M."/>
            <person name="Goldberg J."/>
            <person name="Griggs A."/>
            <person name="Gujja S."/>
            <person name="Heilman E.R."/>
            <person name="Heiman D."/>
            <person name="Hepburn T."/>
            <person name="Howarth C."/>
            <person name="Jen D."/>
            <person name="Larson L."/>
            <person name="Lewis B."/>
            <person name="Mehta T."/>
            <person name="Park D."/>
            <person name="Pearson M."/>
            <person name="Roberts A."/>
            <person name="Saif S."/>
            <person name="Shea T."/>
            <person name="Shenoy N."/>
            <person name="Sisk P."/>
            <person name="Stolte C."/>
            <person name="Sykes S."/>
            <person name="Walk T."/>
            <person name="White J."/>
            <person name="Yandava C."/>
            <person name="Haas B."/>
            <person name="Henn M.R."/>
            <person name="Nusbaum C."/>
            <person name="Birren B."/>
        </authorList>
    </citation>
    <scope>NUCLEOTIDE SEQUENCE [LARGE SCALE GENOMIC DNA]</scope>
    <source>
        <strain evidence="2">NA</strain>
    </source>
</reference>
<organism evidence="1 2">
    <name type="scientific">Wuchereria bancrofti</name>
    <dbReference type="NCBI Taxonomy" id="6293"/>
    <lineage>
        <taxon>Eukaryota</taxon>
        <taxon>Metazoa</taxon>
        <taxon>Ecdysozoa</taxon>
        <taxon>Nematoda</taxon>
        <taxon>Chromadorea</taxon>
        <taxon>Rhabditida</taxon>
        <taxon>Spirurina</taxon>
        <taxon>Spiruromorpha</taxon>
        <taxon>Filarioidea</taxon>
        <taxon>Onchocercidae</taxon>
        <taxon>Wuchereria</taxon>
    </lineage>
</organism>
<dbReference type="EMBL" id="ADBV01017400">
    <property type="protein sequence ID" value="EJW71914.1"/>
    <property type="molecule type" value="Genomic_DNA"/>
</dbReference>
<name>J9E962_WUCBA</name>
<comment type="caution">
    <text evidence="1">The sequence shown here is derived from an EMBL/GenBank/DDBJ whole genome shotgun (WGS) entry which is preliminary data.</text>
</comment>
<dbReference type="Proteomes" id="UP000004810">
    <property type="component" value="Unassembled WGS sequence"/>
</dbReference>
<sequence>MSDGLFILLSPFRVPVNRKTFCPMEPSFVTSNEKETFCVYRPIIDCGTQLLPDGVVSLLARLLTLDIVQNTDDSHFGYLLFTLIQEKDERWFVPVNRKTFCPMEPSFVTSNEKETFCVYRPIIDCGTQVRKLFGFCVYFTSC</sequence>
<protein>
    <submittedName>
        <fullName evidence="1">Uncharacterized protein</fullName>
    </submittedName>
</protein>
<dbReference type="AlphaFoldDB" id="J9E962"/>
<evidence type="ECO:0000313" key="2">
    <source>
        <dbReference type="Proteomes" id="UP000004810"/>
    </source>
</evidence>
<proteinExistence type="predicted"/>
<evidence type="ECO:0000313" key="1">
    <source>
        <dbReference type="EMBL" id="EJW71914.1"/>
    </source>
</evidence>
<accession>J9E962</accession>
<gene>
    <name evidence="1" type="ORF">WUBG_17179</name>
</gene>